<protein>
    <submittedName>
        <fullName evidence="9">Uncharacterized protein</fullName>
    </submittedName>
</protein>
<keyword evidence="3 6" id="KW-1133">Transmembrane helix</keyword>
<comment type="caution">
    <text evidence="9">The sequence shown here is derived from an EMBL/GenBank/DDBJ whole genome shotgun (WGS) entry which is preliminary data.</text>
</comment>
<feature type="transmembrane region" description="Helical" evidence="6">
    <location>
        <begin position="111"/>
        <end position="134"/>
    </location>
</feature>
<comment type="subcellular location">
    <subcellularLocation>
        <location evidence="1">Membrane</location>
        <topology evidence="1">Multi-pass membrane protein</topology>
    </subcellularLocation>
</comment>
<organism evidence="9 10">
    <name type="scientific">Acer yangbiense</name>
    <dbReference type="NCBI Taxonomy" id="1000413"/>
    <lineage>
        <taxon>Eukaryota</taxon>
        <taxon>Viridiplantae</taxon>
        <taxon>Streptophyta</taxon>
        <taxon>Embryophyta</taxon>
        <taxon>Tracheophyta</taxon>
        <taxon>Spermatophyta</taxon>
        <taxon>Magnoliopsida</taxon>
        <taxon>eudicotyledons</taxon>
        <taxon>Gunneridae</taxon>
        <taxon>Pentapetalae</taxon>
        <taxon>rosids</taxon>
        <taxon>malvids</taxon>
        <taxon>Sapindales</taxon>
        <taxon>Sapindaceae</taxon>
        <taxon>Hippocastanoideae</taxon>
        <taxon>Acereae</taxon>
        <taxon>Acer</taxon>
    </lineage>
</organism>
<proteinExistence type="predicted"/>
<dbReference type="AlphaFoldDB" id="A0A5C7HCM8"/>
<keyword evidence="4 6" id="KW-0472">Membrane</keyword>
<feature type="transmembrane region" description="Helical" evidence="6">
    <location>
        <begin position="54"/>
        <end position="71"/>
    </location>
</feature>
<dbReference type="EMBL" id="VAHF01000009">
    <property type="protein sequence ID" value="TXG54589.1"/>
    <property type="molecule type" value="Genomic_DNA"/>
</dbReference>
<dbReference type="PANTHER" id="PTHR21576:SF7">
    <property type="entry name" value="MAJOR FACILITATOR SUPERFAMILY PROTEIN"/>
    <property type="match status" value="1"/>
</dbReference>
<feature type="domain" description="Nodulin-like" evidence="7">
    <location>
        <begin position="53"/>
        <end position="298"/>
    </location>
</feature>
<evidence type="ECO:0000256" key="1">
    <source>
        <dbReference type="ARBA" id="ARBA00004141"/>
    </source>
</evidence>
<dbReference type="GO" id="GO:0016020">
    <property type="term" value="C:membrane"/>
    <property type="evidence" value="ECO:0007669"/>
    <property type="project" value="UniProtKB-SubCell"/>
</dbReference>
<dbReference type="Pfam" id="PF06813">
    <property type="entry name" value="Nodulin-like"/>
    <property type="match status" value="1"/>
</dbReference>
<evidence type="ECO:0000256" key="3">
    <source>
        <dbReference type="ARBA" id="ARBA00022989"/>
    </source>
</evidence>
<dbReference type="PANTHER" id="PTHR21576">
    <property type="entry name" value="UNCHARACTERIZED NODULIN-LIKE PROTEIN"/>
    <property type="match status" value="1"/>
</dbReference>
<feature type="region of interest" description="Disordered" evidence="5">
    <location>
        <begin position="1"/>
        <end position="31"/>
    </location>
</feature>
<dbReference type="InterPro" id="IPR010658">
    <property type="entry name" value="Nodulin-like"/>
</dbReference>
<feature type="transmembrane region" description="Helical" evidence="6">
    <location>
        <begin position="572"/>
        <end position="596"/>
    </location>
</feature>
<feature type="transmembrane region" description="Helical" evidence="6">
    <location>
        <begin position="496"/>
        <end position="518"/>
    </location>
</feature>
<feature type="transmembrane region" description="Helical" evidence="6">
    <location>
        <begin position="182"/>
        <end position="200"/>
    </location>
</feature>
<feature type="transmembrane region" description="Helical" evidence="6">
    <location>
        <begin position="252"/>
        <end position="270"/>
    </location>
</feature>
<evidence type="ECO:0000259" key="8">
    <source>
        <dbReference type="Pfam" id="PF23262"/>
    </source>
</evidence>
<feature type="transmembrane region" description="Helical" evidence="6">
    <location>
        <begin position="146"/>
        <end position="176"/>
    </location>
</feature>
<evidence type="ECO:0000256" key="4">
    <source>
        <dbReference type="ARBA" id="ARBA00023136"/>
    </source>
</evidence>
<gene>
    <name evidence="9" type="ORF">EZV62_019845</name>
</gene>
<accession>A0A5C7HCM8</accession>
<dbReference type="Proteomes" id="UP000323000">
    <property type="component" value="Chromosome 9"/>
</dbReference>
<dbReference type="OrthoDB" id="410267at2759"/>
<feature type="domain" description="NFD4 C-terminal" evidence="8">
    <location>
        <begin position="386"/>
        <end position="600"/>
    </location>
</feature>
<feature type="transmembrane region" description="Helical" evidence="6">
    <location>
        <begin position="399"/>
        <end position="421"/>
    </location>
</feature>
<evidence type="ECO:0000256" key="2">
    <source>
        <dbReference type="ARBA" id="ARBA00022692"/>
    </source>
</evidence>
<feature type="transmembrane region" description="Helical" evidence="6">
    <location>
        <begin position="530"/>
        <end position="551"/>
    </location>
</feature>
<feature type="transmembrane region" description="Helical" evidence="6">
    <location>
        <begin position="433"/>
        <end position="450"/>
    </location>
</feature>
<evidence type="ECO:0000256" key="6">
    <source>
        <dbReference type="SAM" id="Phobius"/>
    </source>
</evidence>
<feature type="compositionally biased region" description="Basic and acidic residues" evidence="5">
    <location>
        <begin position="1"/>
        <end position="18"/>
    </location>
</feature>
<keyword evidence="10" id="KW-1185">Reference proteome</keyword>
<evidence type="ECO:0000259" key="7">
    <source>
        <dbReference type="Pfam" id="PF06813"/>
    </source>
</evidence>
<keyword evidence="2 6" id="KW-0812">Transmembrane</keyword>
<evidence type="ECO:0000313" key="10">
    <source>
        <dbReference type="Proteomes" id="UP000323000"/>
    </source>
</evidence>
<dbReference type="InterPro" id="IPR036259">
    <property type="entry name" value="MFS_trans_sf"/>
</dbReference>
<dbReference type="SUPFAM" id="SSF103473">
    <property type="entry name" value="MFS general substrate transporter"/>
    <property type="match status" value="2"/>
</dbReference>
<sequence length="616" mass="67920">MRPRKDYFDNKRNKHADTTDSSTQDRFPDKKLPPKDLPAILRLILAMAGQSRKWMILVATIWIQAFTGTNFDFSAYSSDLKSVLGISQVQLNYLATASDLGKVLGWSSGLALMYFPLWSVLFMAAFMGFIGYGLQWLVIRNVISLPYILVFLLCLIAGCSICWFNTVCFVLCIRNFPINRPLALALTVSFNGVSAALYTLAGNAIDPLSNSLYLLLNALVPLLTSIAALIPILRQPSLDPLPPDGVKRDQLIFLLLNFLAILTGIYLLLFGSRASDSMTARLFFGGAIFLLIFPLCIPGIVYARDWFHRTVHSSFRLQGSSFILVDVDDLELHKELLTREASTHDNGLGQRLLSSSNGMITRQKSMESVGWCDSIIVKDQLEMLGEEHPVMLLVRRLDFWLYFIAYFCGGTIGLVYSNNLGQIAQSLGQESSTTTLVTLYSSFSFFGRLLSASPDYLRAKLYFARTGWLALALLPTPVAFSLLATSGNAMALQAGTALIGLSSGFIFAAAVSITSELFGPNSLGVNHNILITNIPLGSLLYGVLAAVVYDANVTSGTREGFTDTVVCMGRKCYFLTFVLWGCLSVVGLVSSLLLFLRTRPAYDCFERNRISAQQIF</sequence>
<evidence type="ECO:0000256" key="5">
    <source>
        <dbReference type="SAM" id="MobiDB-lite"/>
    </source>
</evidence>
<name>A0A5C7HCM8_9ROSI</name>
<feature type="transmembrane region" description="Helical" evidence="6">
    <location>
        <begin position="462"/>
        <end position="484"/>
    </location>
</feature>
<feature type="transmembrane region" description="Helical" evidence="6">
    <location>
        <begin position="282"/>
        <end position="303"/>
    </location>
</feature>
<dbReference type="Pfam" id="PF23262">
    <property type="entry name" value="NFD4_C"/>
    <property type="match status" value="1"/>
</dbReference>
<dbReference type="Gene3D" id="1.20.1250.20">
    <property type="entry name" value="MFS general substrate transporter like domains"/>
    <property type="match status" value="2"/>
</dbReference>
<feature type="transmembrane region" description="Helical" evidence="6">
    <location>
        <begin position="212"/>
        <end position="232"/>
    </location>
</feature>
<dbReference type="InterPro" id="IPR056555">
    <property type="entry name" value="NFD4_C"/>
</dbReference>
<reference evidence="10" key="1">
    <citation type="journal article" date="2019" name="Gigascience">
        <title>De novo genome assembly of the endangered Acer yangbiense, a plant species with extremely small populations endemic to Yunnan Province, China.</title>
        <authorList>
            <person name="Yang J."/>
            <person name="Wariss H.M."/>
            <person name="Tao L."/>
            <person name="Zhang R."/>
            <person name="Yun Q."/>
            <person name="Hollingsworth P."/>
            <person name="Dao Z."/>
            <person name="Luo G."/>
            <person name="Guo H."/>
            <person name="Ma Y."/>
            <person name="Sun W."/>
        </authorList>
    </citation>
    <scope>NUCLEOTIDE SEQUENCE [LARGE SCALE GENOMIC DNA]</scope>
    <source>
        <strain evidence="10">cv. Malutang</strain>
    </source>
</reference>
<evidence type="ECO:0000313" key="9">
    <source>
        <dbReference type="EMBL" id="TXG54589.1"/>
    </source>
</evidence>